<dbReference type="GO" id="GO:0007200">
    <property type="term" value="P:phospholipase C-activating G protein-coupled receptor signaling pathway"/>
    <property type="evidence" value="ECO:0007669"/>
    <property type="project" value="TreeGrafter"/>
</dbReference>
<dbReference type="Ensembl" id="ENSSORT00005021422.1">
    <property type="protein sequence ID" value="ENSSORP00005020796.1"/>
    <property type="gene ID" value="ENSSORG00005010153.1"/>
</dbReference>
<dbReference type="PROSITE" id="PS50262">
    <property type="entry name" value="G_PROTEIN_RECEP_F1_2"/>
    <property type="match status" value="1"/>
</dbReference>
<dbReference type="PANTHER" id="PTHR24232">
    <property type="entry name" value="G-PROTEIN COUPLED RECEPTOR"/>
    <property type="match status" value="1"/>
</dbReference>
<protein>
    <recommendedName>
        <fullName evidence="10">G-protein coupled receptors family 1 profile domain-containing protein</fullName>
    </recommendedName>
</protein>
<evidence type="ECO:0000256" key="8">
    <source>
        <dbReference type="ARBA" id="ARBA00023224"/>
    </source>
</evidence>
<feature type="transmembrane region" description="Helical" evidence="9">
    <location>
        <begin position="134"/>
        <end position="155"/>
    </location>
</feature>
<reference evidence="11" key="1">
    <citation type="submission" date="2025-08" db="UniProtKB">
        <authorList>
            <consortium name="Ensembl"/>
        </authorList>
    </citation>
    <scope>IDENTIFICATION</scope>
</reference>
<dbReference type="PANTHER" id="PTHR24232:SF85">
    <property type="entry name" value="G-PROTEIN COUPLED RECEPTOR 4"/>
    <property type="match status" value="1"/>
</dbReference>
<evidence type="ECO:0000256" key="6">
    <source>
        <dbReference type="ARBA" id="ARBA00023170"/>
    </source>
</evidence>
<feature type="transmembrane region" description="Helical" evidence="9">
    <location>
        <begin position="68"/>
        <end position="87"/>
    </location>
</feature>
<sequence>MVLDQIKVVCPLRVGGETLTPTHSSSCTCGLQVRKGHTAPVYVINLLLSDVLQICCFICLVLDSALVVYLYLFGEMASVGFMVCIALERYLVVARPFWYRFSRSVHMSVLVCVVVWLLPLVYVLPLYLGVDSVVVESVFAVFHLLPLPLLLFFLIGTFKGLSKATRLPLGEKRRIMAAVLLVFVIYFLLFLPSILWSLVEEFREDDVFSDAASVLLFLSPVADLCLYVFIRKGAPHKRLTCLKVETDDDGSSA</sequence>
<evidence type="ECO:0000313" key="12">
    <source>
        <dbReference type="Proteomes" id="UP000472271"/>
    </source>
</evidence>
<feature type="transmembrane region" description="Helical" evidence="9">
    <location>
        <begin position="108"/>
        <end position="128"/>
    </location>
</feature>
<dbReference type="InterPro" id="IPR017452">
    <property type="entry name" value="GPCR_Rhodpsn_7TM"/>
</dbReference>
<evidence type="ECO:0000256" key="1">
    <source>
        <dbReference type="ARBA" id="ARBA00004141"/>
    </source>
</evidence>
<dbReference type="Proteomes" id="UP000472271">
    <property type="component" value="Unassembled WGS sequence"/>
</dbReference>
<dbReference type="SUPFAM" id="SSF81321">
    <property type="entry name" value="Family A G protein-coupled receptor-like"/>
    <property type="match status" value="1"/>
</dbReference>
<comment type="subcellular location">
    <subcellularLocation>
        <location evidence="1">Membrane</location>
        <topology evidence="1">Multi-pass membrane protein</topology>
    </subcellularLocation>
</comment>
<keyword evidence="2 9" id="KW-0812">Transmembrane</keyword>
<organism evidence="11 12">
    <name type="scientific">Sphaeramia orbicularis</name>
    <name type="common">orbiculate cardinalfish</name>
    <dbReference type="NCBI Taxonomy" id="375764"/>
    <lineage>
        <taxon>Eukaryota</taxon>
        <taxon>Metazoa</taxon>
        <taxon>Chordata</taxon>
        <taxon>Craniata</taxon>
        <taxon>Vertebrata</taxon>
        <taxon>Euteleostomi</taxon>
        <taxon>Actinopterygii</taxon>
        <taxon>Neopterygii</taxon>
        <taxon>Teleostei</taxon>
        <taxon>Neoteleostei</taxon>
        <taxon>Acanthomorphata</taxon>
        <taxon>Gobiaria</taxon>
        <taxon>Kurtiformes</taxon>
        <taxon>Apogonoidei</taxon>
        <taxon>Apogonidae</taxon>
        <taxon>Apogoninae</taxon>
        <taxon>Sphaeramia</taxon>
    </lineage>
</organism>
<reference evidence="11" key="2">
    <citation type="submission" date="2025-09" db="UniProtKB">
        <authorList>
            <consortium name="Ensembl"/>
        </authorList>
    </citation>
    <scope>IDENTIFICATION</scope>
</reference>
<keyword evidence="7" id="KW-0325">Glycoprotein</keyword>
<feature type="domain" description="G-protein coupled receptors family 1 profile" evidence="10">
    <location>
        <begin position="66"/>
        <end position="227"/>
    </location>
</feature>
<dbReference type="InterPro" id="IPR000276">
    <property type="entry name" value="GPCR_Rhodpsn"/>
</dbReference>
<evidence type="ECO:0000256" key="4">
    <source>
        <dbReference type="ARBA" id="ARBA00023040"/>
    </source>
</evidence>
<dbReference type="Gene3D" id="1.20.1070.10">
    <property type="entry name" value="Rhodopsin 7-helix transmembrane proteins"/>
    <property type="match status" value="1"/>
</dbReference>
<evidence type="ECO:0000256" key="2">
    <source>
        <dbReference type="ARBA" id="ARBA00022692"/>
    </source>
</evidence>
<dbReference type="PROSITE" id="PS00237">
    <property type="entry name" value="G_PROTEIN_RECEP_F1_1"/>
    <property type="match status" value="1"/>
</dbReference>
<dbReference type="GO" id="GO:0004930">
    <property type="term" value="F:G protein-coupled receptor activity"/>
    <property type="evidence" value="ECO:0007669"/>
    <property type="project" value="UniProtKB-KW"/>
</dbReference>
<keyword evidence="4" id="KW-0297">G-protein coupled receptor</keyword>
<feature type="transmembrane region" description="Helical" evidence="9">
    <location>
        <begin position="211"/>
        <end position="230"/>
    </location>
</feature>
<evidence type="ECO:0000256" key="5">
    <source>
        <dbReference type="ARBA" id="ARBA00023136"/>
    </source>
</evidence>
<feature type="transmembrane region" description="Helical" evidence="9">
    <location>
        <begin position="41"/>
        <end position="62"/>
    </location>
</feature>
<accession>A0A672ZUE5</accession>
<proteinExistence type="predicted"/>
<evidence type="ECO:0000256" key="7">
    <source>
        <dbReference type="ARBA" id="ARBA00023180"/>
    </source>
</evidence>
<name>A0A672ZUE5_9TELE</name>
<keyword evidence="12" id="KW-1185">Reference proteome</keyword>
<evidence type="ECO:0000256" key="9">
    <source>
        <dbReference type="SAM" id="Phobius"/>
    </source>
</evidence>
<dbReference type="GO" id="GO:0005886">
    <property type="term" value="C:plasma membrane"/>
    <property type="evidence" value="ECO:0007669"/>
    <property type="project" value="TreeGrafter"/>
</dbReference>
<dbReference type="InParanoid" id="A0A672ZUE5"/>
<evidence type="ECO:0000313" key="11">
    <source>
        <dbReference type="Ensembl" id="ENSSORP00005020796.1"/>
    </source>
</evidence>
<evidence type="ECO:0000256" key="3">
    <source>
        <dbReference type="ARBA" id="ARBA00022989"/>
    </source>
</evidence>
<keyword evidence="3 9" id="KW-1133">Transmembrane helix</keyword>
<feature type="transmembrane region" description="Helical" evidence="9">
    <location>
        <begin position="175"/>
        <end position="199"/>
    </location>
</feature>
<dbReference type="Pfam" id="PF00001">
    <property type="entry name" value="7tm_1"/>
    <property type="match status" value="1"/>
</dbReference>
<dbReference type="AlphaFoldDB" id="A0A672ZUE5"/>
<keyword evidence="8" id="KW-0807">Transducer</keyword>
<keyword evidence="6" id="KW-0675">Receptor</keyword>
<evidence type="ECO:0000259" key="10">
    <source>
        <dbReference type="PROSITE" id="PS50262"/>
    </source>
</evidence>
<dbReference type="GO" id="GO:0035025">
    <property type="term" value="P:positive regulation of Rho protein signal transduction"/>
    <property type="evidence" value="ECO:0007669"/>
    <property type="project" value="TreeGrafter"/>
</dbReference>
<keyword evidence="5 9" id="KW-0472">Membrane</keyword>